<evidence type="ECO:0000256" key="2">
    <source>
        <dbReference type="SAM" id="MobiDB-lite"/>
    </source>
</evidence>
<sequence>MPKDEPHAVVLSDGRTAHVVPHADGWMLEVGGVRQSHIAAPGQPLALAYARWMMAALGRRERSRVAQLGGGLLMLAREIAWRWPGAEQVVVESEPALVALVRTRFPAPDGVRLLEGDARAWLARAGPRSHEAILVDVFHDGRIPPAFSSIEFASDARRVLTDDGVLVVNSVAGPELTFTRRQLAGLRSVFPHVAMIVQGSALGGLRFGNACLIASGTEIEADATREQLRGDASKGALVTDLDALIGDASPIHEADGVWSPEPDLPDVTSSIAMIEDMRRTLTDLLPRRTPASGQRPGRRHDEG</sequence>
<organism evidence="3 4">
    <name type="scientific">Microbacterium ginsengiterrae</name>
    <dbReference type="NCBI Taxonomy" id="546115"/>
    <lineage>
        <taxon>Bacteria</taxon>
        <taxon>Bacillati</taxon>
        <taxon>Actinomycetota</taxon>
        <taxon>Actinomycetes</taxon>
        <taxon>Micrococcales</taxon>
        <taxon>Microbacteriaceae</taxon>
        <taxon>Microbacterium</taxon>
    </lineage>
</organism>
<dbReference type="AlphaFoldDB" id="A0A7W9FBD7"/>
<evidence type="ECO:0000256" key="1">
    <source>
        <dbReference type="ARBA" id="ARBA00023115"/>
    </source>
</evidence>
<reference evidence="3 4" key="1">
    <citation type="submission" date="2020-08" db="EMBL/GenBank/DDBJ databases">
        <title>Sequencing the genomes of 1000 actinobacteria strains.</title>
        <authorList>
            <person name="Klenk H.-P."/>
        </authorList>
    </citation>
    <scope>NUCLEOTIDE SEQUENCE [LARGE SCALE GENOMIC DNA]</scope>
    <source>
        <strain evidence="3 4">DSM 24823</strain>
    </source>
</reference>
<dbReference type="EMBL" id="JACHMU010000001">
    <property type="protein sequence ID" value="MBB5743082.1"/>
    <property type="molecule type" value="Genomic_DNA"/>
</dbReference>
<dbReference type="PANTHER" id="PTHR43317">
    <property type="entry name" value="THERMOSPERMINE SYNTHASE ACAULIS5"/>
    <property type="match status" value="1"/>
</dbReference>
<keyword evidence="1" id="KW-0620">Polyamine biosynthesis</keyword>
<evidence type="ECO:0000313" key="4">
    <source>
        <dbReference type="Proteomes" id="UP000517712"/>
    </source>
</evidence>
<dbReference type="Gene3D" id="3.40.50.150">
    <property type="entry name" value="Vaccinia Virus protein VP39"/>
    <property type="match status" value="1"/>
</dbReference>
<feature type="region of interest" description="Disordered" evidence="2">
    <location>
        <begin position="283"/>
        <end position="303"/>
    </location>
</feature>
<dbReference type="GO" id="GO:0006596">
    <property type="term" value="P:polyamine biosynthetic process"/>
    <property type="evidence" value="ECO:0007669"/>
    <property type="project" value="UniProtKB-KW"/>
</dbReference>
<keyword evidence="4" id="KW-1185">Reference proteome</keyword>
<proteinExistence type="predicted"/>
<dbReference type="Proteomes" id="UP000517712">
    <property type="component" value="Unassembled WGS sequence"/>
</dbReference>
<dbReference type="InterPro" id="IPR029063">
    <property type="entry name" value="SAM-dependent_MTases_sf"/>
</dbReference>
<gene>
    <name evidence="3" type="ORF">HD600_001579</name>
</gene>
<comment type="caution">
    <text evidence="3">The sequence shown here is derived from an EMBL/GenBank/DDBJ whole genome shotgun (WGS) entry which is preliminary data.</text>
</comment>
<dbReference type="PANTHER" id="PTHR43317:SF1">
    <property type="entry name" value="THERMOSPERMINE SYNTHASE ACAULIS5"/>
    <property type="match status" value="1"/>
</dbReference>
<accession>A0A7W9FBD7</accession>
<evidence type="ECO:0008006" key="5">
    <source>
        <dbReference type="Google" id="ProtNLM"/>
    </source>
</evidence>
<dbReference type="NCBIfam" id="NF037959">
    <property type="entry name" value="MFS_SpdSyn"/>
    <property type="match status" value="1"/>
</dbReference>
<dbReference type="SUPFAM" id="SSF53335">
    <property type="entry name" value="S-adenosyl-L-methionine-dependent methyltransferases"/>
    <property type="match status" value="1"/>
</dbReference>
<protein>
    <recommendedName>
        <fullName evidence="5">Spermidine synthase</fullName>
    </recommendedName>
</protein>
<dbReference type="RefSeq" id="WP_184282808.1">
    <property type="nucleotide sequence ID" value="NZ_BAAAPG010000001.1"/>
</dbReference>
<evidence type="ECO:0000313" key="3">
    <source>
        <dbReference type="EMBL" id="MBB5743082.1"/>
    </source>
</evidence>
<name>A0A7W9FBD7_9MICO</name>